<evidence type="ECO:0000256" key="1">
    <source>
        <dbReference type="ARBA" id="ARBA00004496"/>
    </source>
</evidence>
<organism evidence="8 9">
    <name type="scientific">Mycena venus</name>
    <dbReference type="NCBI Taxonomy" id="2733690"/>
    <lineage>
        <taxon>Eukaryota</taxon>
        <taxon>Fungi</taxon>
        <taxon>Dikarya</taxon>
        <taxon>Basidiomycota</taxon>
        <taxon>Agaricomycotina</taxon>
        <taxon>Agaricomycetes</taxon>
        <taxon>Agaricomycetidae</taxon>
        <taxon>Agaricales</taxon>
        <taxon>Marasmiineae</taxon>
        <taxon>Mycenaceae</taxon>
        <taxon>Mycena</taxon>
    </lineage>
</organism>
<feature type="domain" description="TOG" evidence="7">
    <location>
        <begin position="380"/>
        <end position="609"/>
    </location>
</feature>
<protein>
    <recommendedName>
        <fullName evidence="7">TOG domain-containing protein</fullName>
    </recommendedName>
</protein>
<evidence type="ECO:0000256" key="6">
    <source>
        <dbReference type="PROSITE-ProRule" id="PRU00103"/>
    </source>
</evidence>
<reference evidence="8" key="1">
    <citation type="submission" date="2020-05" db="EMBL/GenBank/DDBJ databases">
        <title>Mycena genomes resolve the evolution of fungal bioluminescence.</title>
        <authorList>
            <person name="Tsai I.J."/>
        </authorList>
    </citation>
    <scope>NUCLEOTIDE SEQUENCE</scope>
    <source>
        <strain evidence="8">CCC161011</strain>
    </source>
</reference>
<dbReference type="InterPro" id="IPR040122">
    <property type="entry name" value="Importin_beta"/>
</dbReference>
<comment type="subcellular location">
    <subcellularLocation>
        <location evidence="1">Cytoplasm</location>
    </subcellularLocation>
</comment>
<dbReference type="AlphaFoldDB" id="A0A8H6XSJ9"/>
<dbReference type="SMART" id="SM01349">
    <property type="entry name" value="TOG"/>
    <property type="match status" value="1"/>
</dbReference>
<evidence type="ECO:0000259" key="7">
    <source>
        <dbReference type="SMART" id="SM01349"/>
    </source>
</evidence>
<dbReference type="InterPro" id="IPR021133">
    <property type="entry name" value="HEAT_type_2"/>
</dbReference>
<feature type="repeat" description="HEAT" evidence="6">
    <location>
        <begin position="393"/>
        <end position="421"/>
    </location>
</feature>
<dbReference type="PANTHER" id="PTHR10527">
    <property type="entry name" value="IMPORTIN BETA"/>
    <property type="match status" value="1"/>
</dbReference>
<name>A0A8H6XSJ9_9AGAR</name>
<keyword evidence="4" id="KW-0677">Repeat</keyword>
<dbReference type="Pfam" id="PF20168">
    <property type="entry name" value="PDS5"/>
    <property type="match status" value="1"/>
</dbReference>
<accession>A0A8H6XSJ9</accession>
<evidence type="ECO:0000313" key="8">
    <source>
        <dbReference type="EMBL" id="KAF7345811.1"/>
    </source>
</evidence>
<proteinExistence type="predicted"/>
<dbReference type="Gene3D" id="1.25.10.10">
    <property type="entry name" value="Leucine-rich Repeat Variant"/>
    <property type="match status" value="5"/>
</dbReference>
<dbReference type="InterPro" id="IPR011989">
    <property type="entry name" value="ARM-like"/>
</dbReference>
<keyword evidence="2" id="KW-0813">Transport</keyword>
<keyword evidence="3" id="KW-0963">Cytoplasm</keyword>
<dbReference type="InterPro" id="IPR016024">
    <property type="entry name" value="ARM-type_fold"/>
</dbReference>
<dbReference type="GO" id="GO:0006606">
    <property type="term" value="P:protein import into nucleus"/>
    <property type="evidence" value="ECO:0007669"/>
    <property type="project" value="InterPro"/>
</dbReference>
<evidence type="ECO:0000313" key="9">
    <source>
        <dbReference type="Proteomes" id="UP000620124"/>
    </source>
</evidence>
<dbReference type="PROSITE" id="PS50077">
    <property type="entry name" value="HEAT_REPEAT"/>
    <property type="match status" value="1"/>
</dbReference>
<dbReference type="GO" id="GO:0005737">
    <property type="term" value="C:cytoplasm"/>
    <property type="evidence" value="ECO:0007669"/>
    <property type="project" value="UniProtKB-SubCell"/>
</dbReference>
<dbReference type="InterPro" id="IPR034085">
    <property type="entry name" value="TOG"/>
</dbReference>
<comment type="caution">
    <text evidence="8">The sequence shown here is derived from an EMBL/GenBank/DDBJ whole genome shotgun (WGS) entry which is preliminary data.</text>
</comment>
<sequence>MVLGAAAVTPPEISLVPNFLEYGDWRVRVGGLQVLESLADDTKYEKINFPAQEKIVRRLSDDDERVKVAGLRTLFKLINNGKFKFFFPQHTYIVAQTCFRIESPSPPALADIISSLLKSDSQDSRTSVISIISDCVTKGIPNPPPCYTSPDDRSAEFYPAIDETVPSIKWLAMKGTDEDTYIAMIHTVCSMANIDQFCASSNTFVAAIHEIVPLLLSNKQQPSVRVAALQIISVISKHGKRPTIFKSQVRSKCVLDRFCSIVDKVLPSLVTVAAAKEDPIEECDEIFRIEVLKTLYDLAKYETFRGKMDSGLSEAYALAVKDGTWPARVAFLRLMSMLGAKAKDALKKAVKEIMPYLNTTLSDDENSQIRKAGVEFLSISVVQEVSPSNFNSVVPTLVTLLSDSEEDVRIAALQTLSDLAKQEVFRKAITGRLPDLLDALTRNKPKTQIATLKTCVALAKDGTFHKIVHSAVSSIAACMKVDPDQDVRLAALATFSELSREEAFRLAVSEAVPDIISELKNWQWTIRLQVLQTLSIFAKNNAFSDIINSSLPRVVDSLKDENEDVRVKSLEISLSLIQQDAYRVSIQEALRGSRLSTLVDLTSDPQMSVRIGAIQLFSKLVEHGAFMDPHSVSKVVSNISRLLLDQRDVCIAALELTSLLVTQDVSYAKQLTQEIPKLIQFLRGDDSDSKMRLNVLKTLTAFITQGQSVDAVAAGIFPIFSFSEDNDQQRDAYSVFKDIKEQEFWDAAARAYNAVFSRVSSALEHPNPRARVSGLNALLALVDQVNKEGMTVYDGEIIGPKFHDRPTVLRLLHDEDLDVRVSAIHLAVLFVGLEKKAEKNLNEAIKMAWEKAMTDVRHPNPSAASFEKLTKLAHYVHVIDEKSVPAAIPYILDAIQNKSRTLVIPGLCTLSKLAANENFHESLVEVVRKITGLLTNKKSNMEIRVEVLQTLLTLAEYDKFRPKILAQVSAIISILRDREPNIRVTGLKVLLKIVQEEKVSDRIKSAMPTLLTLIHDMNARKECVALITHLARDRTLRAEILTNILPLVRDNLPDQMISWGHMCLIASLFKHKRLKDEASDLQFVLCLIMSRRVELQEYMARFMTGTLQPYLETWIKAQTFPASFSSAFSSLAVLKD</sequence>
<evidence type="ECO:0000256" key="2">
    <source>
        <dbReference type="ARBA" id="ARBA00022448"/>
    </source>
</evidence>
<dbReference type="OrthoDB" id="3014807at2759"/>
<dbReference type="EMBL" id="JACAZI010000013">
    <property type="protein sequence ID" value="KAF7345811.1"/>
    <property type="molecule type" value="Genomic_DNA"/>
</dbReference>
<gene>
    <name evidence="8" type="ORF">MVEN_01602300</name>
</gene>
<evidence type="ECO:0000256" key="4">
    <source>
        <dbReference type="ARBA" id="ARBA00022737"/>
    </source>
</evidence>
<evidence type="ECO:0000256" key="5">
    <source>
        <dbReference type="ARBA" id="ARBA00022927"/>
    </source>
</evidence>
<dbReference type="Proteomes" id="UP000620124">
    <property type="component" value="Unassembled WGS sequence"/>
</dbReference>
<keyword evidence="5" id="KW-0653">Protein transport</keyword>
<keyword evidence="9" id="KW-1185">Reference proteome</keyword>
<evidence type="ECO:0000256" key="3">
    <source>
        <dbReference type="ARBA" id="ARBA00022490"/>
    </source>
</evidence>
<dbReference type="SUPFAM" id="SSF48371">
    <property type="entry name" value="ARM repeat"/>
    <property type="match status" value="3"/>
</dbReference>